<feature type="chain" id="PRO_5033002755" evidence="1">
    <location>
        <begin position="25"/>
        <end position="124"/>
    </location>
</feature>
<dbReference type="EMBL" id="CAJNOJ010000067">
    <property type="protein sequence ID" value="CAF1016906.1"/>
    <property type="molecule type" value="Genomic_DNA"/>
</dbReference>
<evidence type="ECO:0000256" key="1">
    <source>
        <dbReference type="SAM" id="SignalP"/>
    </source>
</evidence>
<reference evidence="2" key="1">
    <citation type="submission" date="2021-02" db="EMBL/GenBank/DDBJ databases">
        <authorList>
            <person name="Nowell W R."/>
        </authorList>
    </citation>
    <scope>NUCLEOTIDE SEQUENCE</scope>
</reference>
<proteinExistence type="predicted"/>
<evidence type="ECO:0000313" key="3">
    <source>
        <dbReference type="Proteomes" id="UP000663852"/>
    </source>
</evidence>
<name>A0A814HW77_ADIRI</name>
<dbReference type="Proteomes" id="UP000663852">
    <property type="component" value="Unassembled WGS sequence"/>
</dbReference>
<keyword evidence="1" id="KW-0732">Signal</keyword>
<organism evidence="2 3">
    <name type="scientific">Adineta ricciae</name>
    <name type="common">Rotifer</name>
    <dbReference type="NCBI Taxonomy" id="249248"/>
    <lineage>
        <taxon>Eukaryota</taxon>
        <taxon>Metazoa</taxon>
        <taxon>Spiralia</taxon>
        <taxon>Gnathifera</taxon>
        <taxon>Rotifera</taxon>
        <taxon>Eurotatoria</taxon>
        <taxon>Bdelloidea</taxon>
        <taxon>Adinetida</taxon>
        <taxon>Adinetidae</taxon>
        <taxon>Adineta</taxon>
    </lineage>
</organism>
<protein>
    <submittedName>
        <fullName evidence="2">Uncharacterized protein</fullName>
    </submittedName>
</protein>
<gene>
    <name evidence="2" type="ORF">EDS130_LOCUS15680</name>
</gene>
<dbReference type="AlphaFoldDB" id="A0A814HW77"/>
<sequence>MINNNIIVFLTLSLICVNIGNTYSIKNREGQMDTDKHHVFKDSLPHYGQHLMMRKLIDAIDTDSDLLEEDQNFDSMNFDREKRFWLFAKNDENDKSADETSASSKQYNSLSQGLWRSGIVGRRR</sequence>
<accession>A0A814HW77</accession>
<feature type="signal peptide" evidence="1">
    <location>
        <begin position="1"/>
        <end position="24"/>
    </location>
</feature>
<comment type="caution">
    <text evidence="2">The sequence shown here is derived from an EMBL/GenBank/DDBJ whole genome shotgun (WGS) entry which is preliminary data.</text>
</comment>
<evidence type="ECO:0000313" key="2">
    <source>
        <dbReference type="EMBL" id="CAF1016906.1"/>
    </source>
</evidence>
<dbReference type="OrthoDB" id="10036194at2759"/>